<dbReference type="Gene3D" id="2.60.40.10">
    <property type="entry name" value="Immunoglobulins"/>
    <property type="match status" value="1"/>
</dbReference>
<dbReference type="InterPro" id="IPR056619">
    <property type="entry name" value="C8-3_MUC4"/>
</dbReference>
<dbReference type="Proteomes" id="UP000007110">
    <property type="component" value="Unassembled WGS sequence"/>
</dbReference>
<keyword evidence="4 8" id="KW-0472">Membrane</keyword>
<reference evidence="14" key="2">
    <citation type="submission" date="2021-01" db="UniProtKB">
        <authorList>
            <consortium name="EnsemblMetazoa"/>
        </authorList>
    </citation>
    <scope>IDENTIFICATION</scope>
</reference>
<feature type="domain" description="NIDO" evidence="12">
    <location>
        <begin position="102"/>
        <end position="259"/>
    </location>
</feature>
<evidence type="ECO:0000313" key="15">
    <source>
        <dbReference type="Proteomes" id="UP000007110"/>
    </source>
</evidence>
<dbReference type="InterPro" id="IPR000436">
    <property type="entry name" value="Sushi_SCR_CCP_dom"/>
</dbReference>
<dbReference type="EnsemblMetazoa" id="XM_030979120">
    <property type="protein sequence ID" value="XP_030834980"/>
    <property type="gene ID" value="LOC574757"/>
</dbReference>
<feature type="compositionally biased region" description="Low complexity" evidence="7">
    <location>
        <begin position="990"/>
        <end position="1031"/>
    </location>
</feature>
<organism evidence="14 15">
    <name type="scientific">Strongylocentrotus purpuratus</name>
    <name type="common">Purple sea urchin</name>
    <dbReference type="NCBI Taxonomy" id="7668"/>
    <lineage>
        <taxon>Eukaryota</taxon>
        <taxon>Metazoa</taxon>
        <taxon>Echinodermata</taxon>
        <taxon>Eleutherozoa</taxon>
        <taxon>Echinozoa</taxon>
        <taxon>Echinoidea</taxon>
        <taxon>Euechinoidea</taxon>
        <taxon>Echinacea</taxon>
        <taxon>Camarodonta</taxon>
        <taxon>Echinidea</taxon>
        <taxon>Strongylocentrotidae</taxon>
        <taxon>Strongylocentrotus</taxon>
    </lineage>
</organism>
<dbReference type="SUPFAM" id="SSF57535">
    <property type="entry name" value="Complement control module/SCR domain"/>
    <property type="match status" value="1"/>
</dbReference>
<keyword evidence="15" id="KW-1185">Reference proteome</keyword>
<evidence type="ECO:0000259" key="12">
    <source>
        <dbReference type="PROSITE" id="PS51220"/>
    </source>
</evidence>
<evidence type="ECO:0000256" key="2">
    <source>
        <dbReference type="ARBA" id="ARBA00022692"/>
    </source>
</evidence>
<feature type="domain" description="Sushi" evidence="11">
    <location>
        <begin position="905"/>
        <end position="963"/>
    </location>
</feature>
<dbReference type="InterPro" id="IPR051495">
    <property type="entry name" value="Epithelial_Barrier/Signaling"/>
</dbReference>
<name>A0A7M7NHB6_STRPU</name>
<dbReference type="PROSITE" id="PS50856">
    <property type="entry name" value="AMOP"/>
    <property type="match status" value="1"/>
</dbReference>
<dbReference type="PROSITE" id="PS51233">
    <property type="entry name" value="VWFD"/>
    <property type="match status" value="1"/>
</dbReference>
<dbReference type="GO" id="GO:0016020">
    <property type="term" value="C:membrane"/>
    <property type="evidence" value="ECO:0007669"/>
    <property type="project" value="UniProtKB-SubCell"/>
</dbReference>
<evidence type="ECO:0000256" key="6">
    <source>
        <dbReference type="PROSITE-ProRule" id="PRU00302"/>
    </source>
</evidence>
<dbReference type="Pfam" id="PF23263">
    <property type="entry name" value="C8-3_MUC4"/>
    <property type="match status" value="1"/>
</dbReference>
<evidence type="ECO:0000256" key="4">
    <source>
        <dbReference type="ARBA" id="ARBA00023136"/>
    </source>
</evidence>
<dbReference type="SMART" id="SM00723">
    <property type="entry name" value="AMOP"/>
    <property type="match status" value="1"/>
</dbReference>
<evidence type="ECO:0000259" key="11">
    <source>
        <dbReference type="PROSITE" id="PS50923"/>
    </source>
</evidence>
<protein>
    <submittedName>
        <fullName evidence="14">Uncharacterized protein</fullName>
    </submittedName>
</protein>
<dbReference type="AlphaFoldDB" id="A0A7M7NHB6"/>
<evidence type="ECO:0000256" key="1">
    <source>
        <dbReference type="ARBA" id="ARBA00004370"/>
    </source>
</evidence>
<dbReference type="PANTHER" id="PTHR13802:SF59">
    <property type="entry name" value="SUSHI DOMAIN-CONTAINING PROTEIN 2"/>
    <property type="match status" value="1"/>
</dbReference>
<feature type="domain" description="AMOP" evidence="10">
    <location>
        <begin position="462"/>
        <end position="616"/>
    </location>
</feature>
<dbReference type="OMA" id="GLQWEID"/>
<dbReference type="GO" id="GO:0007160">
    <property type="term" value="P:cell-matrix adhesion"/>
    <property type="evidence" value="ECO:0007669"/>
    <property type="project" value="InterPro"/>
</dbReference>
<sequence>MTGKKQFAVFFCIAIILNVLQTSEADNSLFFPYGLSEGDAFLIENDDGSTLRRLISVVFPFFDYEHRSLFVNTNGVISFLDAVSQYTPDTFPLGDGRRLLTPFWGDVDTRNGGAISYREVLRFGQDDELFVEADRIIKESFIEMRNFVSSWMYIATWDRVAFYNPADPSIRNSFQAVIVTDGRYSFAIFNYGDINWTTGEASGGDGNGLGGIPAQVGFNAGDGVTYYSVPGSQTAAVVDIETTSNIGVPGRWVFRTDNSNIEGLECTTFGKITLFPLVGSMLGATQVLISGPCFNATSLIVCDFDGIETFGRLLSVKTALCVSPTFYKVGRIPLRVSLDGGRTFLFKGTFTIRQCISPVTESNQRESDFEITWDTEALQSVTEVDIVVYGYREDNGVEFSGPVITLAQGINYRLGIQRVSGLPYAEIDFEIGVIGVIESGVHVTNSSQAALWSKVHVLQWYKGYDTEDWCQDWWDVEVENDDSFLDVTPPCPCTFDQAQLDIGRFSPHPECDIDISSPSNCIHKPGATHCVRANTPSKKLGGQACCYDSKGTIINVFDLPGGGYSHRRHHGGVPPYEKNGKVPYLSHYLTDMLPWTYCCRFGEHDDPECKSFARLRPSQVCDNYKPPPPAQGNGDPHIATLDSTMYTFNGHGEFTMMNALNGTFILQARTTPLSGIPAATVFVAMAARYGDSDVIHVQTNERRVLDAYVRLAGDGQNFTRIDFDQASRWAFTGVSVTGRNITSGGILIAFDGGVGLTLKASEGAMSILLVAPDSFQGQTKGLMGTWNGDANDDFLTPQGSFLSPGLTTEQLHDQFGLQWEIDAAESLFFYELGNDHESLTDRAYRPIFEPVTNPFVDQTLVEQVCGTNQFCIFDYQTTGSQSFAENSVEEFEQLEEAVDNRASFVSCPTLSAPANGSAIVTTYTPGGVARFVCDRGFELSHEANRTCQSNGTWSDSDIPTCIAVFVQTTTAAFVSTDAATSRVTTEDVRSSASSFSRSTESQTASAGSTAGPTTPLINPGTTPLITDTITTQPRGETGSTEGYYTEDPKTSPQLTSTTLQKKGDDGLPTWSIVVISIGSVALIAVTGLIIGHLCHKKSVTPTKSEELAHQNPTFVKVESG</sequence>
<feature type="signal peptide" evidence="9">
    <location>
        <begin position="1"/>
        <end position="25"/>
    </location>
</feature>
<dbReference type="PANTHER" id="PTHR13802">
    <property type="entry name" value="MUCIN 4-RELATED"/>
    <property type="match status" value="1"/>
</dbReference>
<dbReference type="InterPro" id="IPR013783">
    <property type="entry name" value="Ig-like_fold"/>
</dbReference>
<dbReference type="SMART" id="SM00216">
    <property type="entry name" value="VWD"/>
    <property type="match status" value="1"/>
</dbReference>
<evidence type="ECO:0000256" key="7">
    <source>
        <dbReference type="SAM" id="MobiDB-lite"/>
    </source>
</evidence>
<keyword evidence="9" id="KW-0732">Signal</keyword>
<feature type="transmembrane region" description="Helical" evidence="8">
    <location>
        <begin position="1070"/>
        <end position="1094"/>
    </location>
</feature>
<reference evidence="15" key="1">
    <citation type="submission" date="2015-02" db="EMBL/GenBank/DDBJ databases">
        <title>Genome sequencing for Strongylocentrotus purpuratus.</title>
        <authorList>
            <person name="Murali S."/>
            <person name="Liu Y."/>
            <person name="Vee V."/>
            <person name="English A."/>
            <person name="Wang M."/>
            <person name="Skinner E."/>
            <person name="Han Y."/>
            <person name="Muzny D.M."/>
            <person name="Worley K.C."/>
            <person name="Gibbs R.A."/>
        </authorList>
    </citation>
    <scope>NUCLEOTIDE SEQUENCE</scope>
</reference>
<dbReference type="SMART" id="SM00032">
    <property type="entry name" value="CCP"/>
    <property type="match status" value="1"/>
</dbReference>
<evidence type="ECO:0000256" key="8">
    <source>
        <dbReference type="SAM" id="Phobius"/>
    </source>
</evidence>
<evidence type="ECO:0000259" key="13">
    <source>
        <dbReference type="PROSITE" id="PS51233"/>
    </source>
</evidence>
<dbReference type="KEGG" id="spu:574757"/>
<evidence type="ECO:0000256" key="9">
    <source>
        <dbReference type="SAM" id="SignalP"/>
    </source>
</evidence>
<feature type="domain" description="VWFD" evidence="13">
    <location>
        <begin position="628"/>
        <end position="827"/>
    </location>
</feature>
<dbReference type="InterPro" id="IPR005533">
    <property type="entry name" value="AMOP_dom"/>
</dbReference>
<dbReference type="InterPro" id="IPR001846">
    <property type="entry name" value="VWF_type-D"/>
</dbReference>
<dbReference type="GeneID" id="574757"/>
<comment type="subcellular location">
    <subcellularLocation>
        <location evidence="1">Membrane</location>
    </subcellularLocation>
</comment>
<evidence type="ECO:0000256" key="3">
    <source>
        <dbReference type="ARBA" id="ARBA00022989"/>
    </source>
</evidence>
<dbReference type="SMART" id="SM00539">
    <property type="entry name" value="NIDO"/>
    <property type="match status" value="1"/>
</dbReference>
<dbReference type="CDD" id="cd00033">
    <property type="entry name" value="CCP"/>
    <property type="match status" value="1"/>
</dbReference>
<dbReference type="InterPro" id="IPR035976">
    <property type="entry name" value="Sushi/SCR/CCP_sf"/>
</dbReference>
<feature type="region of interest" description="Disordered" evidence="7">
    <location>
        <begin position="980"/>
        <end position="1061"/>
    </location>
</feature>
<keyword evidence="6" id="KW-0768">Sushi</keyword>
<dbReference type="SUPFAM" id="SSF81296">
    <property type="entry name" value="E set domains"/>
    <property type="match status" value="1"/>
</dbReference>
<dbReference type="GO" id="GO:0005615">
    <property type="term" value="C:extracellular space"/>
    <property type="evidence" value="ECO:0000318"/>
    <property type="project" value="GO_Central"/>
</dbReference>
<dbReference type="InParanoid" id="A0A7M7NHB6"/>
<evidence type="ECO:0000256" key="5">
    <source>
        <dbReference type="ARBA" id="ARBA00023157"/>
    </source>
</evidence>
<dbReference type="InterPro" id="IPR014756">
    <property type="entry name" value="Ig_E-set"/>
</dbReference>
<dbReference type="Pfam" id="PF03782">
    <property type="entry name" value="AMOP"/>
    <property type="match status" value="1"/>
</dbReference>
<dbReference type="Pfam" id="PF06119">
    <property type="entry name" value="NIDO"/>
    <property type="match status" value="1"/>
</dbReference>
<feature type="compositionally biased region" description="Polar residues" evidence="7">
    <location>
        <begin position="1050"/>
        <end position="1060"/>
    </location>
</feature>
<dbReference type="RefSeq" id="XP_030834980.1">
    <property type="nucleotide sequence ID" value="XM_030979120.1"/>
</dbReference>
<dbReference type="PROSITE" id="PS51220">
    <property type="entry name" value="NIDO"/>
    <property type="match status" value="1"/>
</dbReference>
<evidence type="ECO:0000313" key="14">
    <source>
        <dbReference type="EnsemblMetazoa" id="XP_030834980"/>
    </source>
</evidence>
<dbReference type="Pfam" id="PF00084">
    <property type="entry name" value="Sushi"/>
    <property type="match status" value="1"/>
</dbReference>
<dbReference type="PROSITE" id="PS50923">
    <property type="entry name" value="SUSHI"/>
    <property type="match status" value="1"/>
</dbReference>
<dbReference type="OrthoDB" id="6236007at2759"/>
<comment type="caution">
    <text evidence="6">Lacks conserved residue(s) required for the propagation of feature annotation.</text>
</comment>
<accession>A0A7M7NHB6</accession>
<keyword evidence="3 8" id="KW-1133">Transmembrane helix</keyword>
<proteinExistence type="predicted"/>
<feature type="chain" id="PRO_5029632311" evidence="9">
    <location>
        <begin position="26"/>
        <end position="1120"/>
    </location>
</feature>
<dbReference type="Gene3D" id="2.10.70.10">
    <property type="entry name" value="Complement Module, domain 1"/>
    <property type="match status" value="1"/>
</dbReference>
<evidence type="ECO:0000259" key="10">
    <source>
        <dbReference type="PROSITE" id="PS50856"/>
    </source>
</evidence>
<dbReference type="Pfam" id="PF00094">
    <property type="entry name" value="VWD"/>
    <property type="match status" value="1"/>
</dbReference>
<feature type="compositionally biased region" description="Polar residues" evidence="7">
    <location>
        <begin position="1032"/>
        <end position="1042"/>
    </location>
</feature>
<dbReference type="InterPro" id="IPR003886">
    <property type="entry name" value="NIDO_dom"/>
</dbReference>
<keyword evidence="5" id="KW-1015">Disulfide bond</keyword>
<keyword evidence="2 8" id="KW-0812">Transmembrane</keyword>